<protein>
    <submittedName>
        <fullName evidence="4">Sulfotransferase 1C2</fullName>
    </submittedName>
</protein>
<accession>A0A1W0WHJ2</accession>
<dbReference type="SUPFAM" id="SSF52540">
    <property type="entry name" value="P-loop containing nucleoside triphosphate hydrolases"/>
    <property type="match status" value="1"/>
</dbReference>
<name>A0A1W0WHJ2_HYPEX</name>
<sequence>MPTIASTSSQAVQYPSIGKPPFKIGYHHPDFLKDFKGYKIRFPQSLTLDEVAKFEARASDVVVCSLPKAGTNWTNAIVLGVRENGNAQVYRDGVVLSEKSKCIEHCDPDDPVEKWPIQSVKKQTSDRQYFTHLAYECMPESINASGAKKVFVYRNPKDMAISQYYYIKQQPRIQFQGDLNDIVDSFIDDTLPFGPYFDHLASFWKKRHEDPNIIFFSFEDLKKDFKGTVKRLGHFLGKDLTAEQIDAIYKETDFKTAQANPLLNRSEYHAKGVLDLNMHPFIRDGSIGQWKTTFTPEMNAKMDAWIERNMKRPELQGIHLQME</sequence>
<feature type="domain" description="Sulfotransferase" evidence="3">
    <location>
        <begin position="59"/>
        <end position="312"/>
    </location>
</feature>
<dbReference type="Pfam" id="PF00685">
    <property type="entry name" value="Sulfotransfer_1"/>
    <property type="match status" value="1"/>
</dbReference>
<dbReference type="AlphaFoldDB" id="A0A1W0WHJ2"/>
<gene>
    <name evidence="4" type="ORF">BV898_11212</name>
</gene>
<dbReference type="InterPro" id="IPR027417">
    <property type="entry name" value="P-loop_NTPase"/>
</dbReference>
<organism evidence="4 5">
    <name type="scientific">Hypsibius exemplaris</name>
    <name type="common">Freshwater tardigrade</name>
    <dbReference type="NCBI Taxonomy" id="2072580"/>
    <lineage>
        <taxon>Eukaryota</taxon>
        <taxon>Metazoa</taxon>
        <taxon>Ecdysozoa</taxon>
        <taxon>Tardigrada</taxon>
        <taxon>Eutardigrada</taxon>
        <taxon>Parachela</taxon>
        <taxon>Hypsibioidea</taxon>
        <taxon>Hypsibiidae</taxon>
        <taxon>Hypsibius</taxon>
    </lineage>
</organism>
<evidence type="ECO:0000259" key="3">
    <source>
        <dbReference type="Pfam" id="PF00685"/>
    </source>
</evidence>
<dbReference type="GO" id="GO:0008146">
    <property type="term" value="F:sulfotransferase activity"/>
    <property type="evidence" value="ECO:0007669"/>
    <property type="project" value="InterPro"/>
</dbReference>
<keyword evidence="2" id="KW-0808">Transferase</keyword>
<dbReference type="PANTHER" id="PTHR11783">
    <property type="entry name" value="SULFOTRANSFERASE SULT"/>
    <property type="match status" value="1"/>
</dbReference>
<reference evidence="5" key="1">
    <citation type="submission" date="2017-01" db="EMBL/GenBank/DDBJ databases">
        <title>Comparative genomics of anhydrobiosis in the tardigrade Hypsibius dujardini.</title>
        <authorList>
            <person name="Yoshida Y."/>
            <person name="Koutsovoulos G."/>
            <person name="Laetsch D."/>
            <person name="Stevens L."/>
            <person name="Kumar S."/>
            <person name="Horikawa D."/>
            <person name="Ishino K."/>
            <person name="Komine S."/>
            <person name="Tomita M."/>
            <person name="Blaxter M."/>
            <person name="Arakawa K."/>
        </authorList>
    </citation>
    <scope>NUCLEOTIDE SEQUENCE [LARGE SCALE GENOMIC DNA]</scope>
    <source>
        <strain evidence="5">Z151</strain>
    </source>
</reference>
<dbReference type="Gene3D" id="3.40.50.300">
    <property type="entry name" value="P-loop containing nucleotide triphosphate hydrolases"/>
    <property type="match status" value="1"/>
</dbReference>
<proteinExistence type="inferred from homology"/>
<dbReference type="OrthoDB" id="205623at2759"/>
<evidence type="ECO:0000313" key="4">
    <source>
        <dbReference type="EMBL" id="OQV14593.1"/>
    </source>
</evidence>
<keyword evidence="5" id="KW-1185">Reference proteome</keyword>
<evidence type="ECO:0000256" key="1">
    <source>
        <dbReference type="ARBA" id="ARBA00005771"/>
    </source>
</evidence>
<dbReference type="EMBL" id="MTYJ01000102">
    <property type="protein sequence ID" value="OQV14593.1"/>
    <property type="molecule type" value="Genomic_DNA"/>
</dbReference>
<evidence type="ECO:0000313" key="5">
    <source>
        <dbReference type="Proteomes" id="UP000192578"/>
    </source>
</evidence>
<comment type="similarity">
    <text evidence="1">Belongs to the sulfotransferase 1 family.</text>
</comment>
<comment type="caution">
    <text evidence="4">The sequence shown here is derived from an EMBL/GenBank/DDBJ whole genome shotgun (WGS) entry which is preliminary data.</text>
</comment>
<dbReference type="InterPro" id="IPR000863">
    <property type="entry name" value="Sulfotransferase_dom"/>
</dbReference>
<dbReference type="Proteomes" id="UP000192578">
    <property type="component" value="Unassembled WGS sequence"/>
</dbReference>
<evidence type="ECO:0000256" key="2">
    <source>
        <dbReference type="ARBA" id="ARBA00022679"/>
    </source>
</evidence>